<keyword evidence="2" id="KW-1185">Reference proteome</keyword>
<accession>A0A8B6H243</accession>
<comment type="caution">
    <text evidence="1">The sequence shown here is derived from an EMBL/GenBank/DDBJ whole genome shotgun (WGS) entry which is preliminary data.</text>
</comment>
<organism evidence="1 2">
    <name type="scientific">Mytilus galloprovincialis</name>
    <name type="common">Mediterranean mussel</name>
    <dbReference type="NCBI Taxonomy" id="29158"/>
    <lineage>
        <taxon>Eukaryota</taxon>
        <taxon>Metazoa</taxon>
        <taxon>Spiralia</taxon>
        <taxon>Lophotrochozoa</taxon>
        <taxon>Mollusca</taxon>
        <taxon>Bivalvia</taxon>
        <taxon>Autobranchia</taxon>
        <taxon>Pteriomorphia</taxon>
        <taxon>Mytilida</taxon>
        <taxon>Mytiloidea</taxon>
        <taxon>Mytilidae</taxon>
        <taxon>Mytilinae</taxon>
        <taxon>Mytilus</taxon>
    </lineage>
</organism>
<sequence>MYYSKYGDMHKQVEAKLSLPTDITTDGVTTATTKSEYINELDIIDYEFKKRLRLVSSASHVQ</sequence>
<dbReference type="EMBL" id="UYJE01009375">
    <property type="protein sequence ID" value="VDI72944.1"/>
    <property type="molecule type" value="Genomic_DNA"/>
</dbReference>
<evidence type="ECO:0000313" key="2">
    <source>
        <dbReference type="Proteomes" id="UP000596742"/>
    </source>
</evidence>
<dbReference type="AlphaFoldDB" id="A0A8B6H243"/>
<dbReference type="Proteomes" id="UP000596742">
    <property type="component" value="Unassembled WGS sequence"/>
</dbReference>
<name>A0A8B6H243_MYTGA</name>
<reference evidence="1" key="1">
    <citation type="submission" date="2018-11" db="EMBL/GenBank/DDBJ databases">
        <authorList>
            <person name="Alioto T."/>
            <person name="Alioto T."/>
        </authorList>
    </citation>
    <scope>NUCLEOTIDE SEQUENCE</scope>
</reference>
<protein>
    <submittedName>
        <fullName evidence="1">Uncharacterized protein</fullName>
    </submittedName>
</protein>
<evidence type="ECO:0000313" key="1">
    <source>
        <dbReference type="EMBL" id="VDI72944.1"/>
    </source>
</evidence>
<proteinExistence type="predicted"/>
<gene>
    <name evidence="1" type="ORF">MGAL_10B025561</name>
</gene>